<feature type="non-terminal residue" evidence="8">
    <location>
        <position position="463"/>
    </location>
</feature>
<sequence>EDGTPLNYQFNGAKYEDGLYQDPKNMASLLMSVQDGIRVEGMVNPSLAIEPMNVGERSPEGYVPHELHYVEGSEGYKGMDYVISRFADPESNTDSPDSNNGGSNNVTTAASIPGVAQVQSVEILESSNGSVINITEEISTTPPPLRPTGCNHGDYVVDQSILNSTTTNESNSTLYSGRSDGSREGVEEKRNDQQPTLGERSDKVYYPQVHFLLHSAYAKLYKFNETAIIRYLAICINAINLKFDSLKTLKVQIRIQGLTIDKNGRNEDFLIKFSGYQYVDASKTLFKMAERLKTNADFIKTNLMFFVTSADVASINNGTLDNTTHGVAAAGGICTKDKVALCEDGYKSYSLVRCFAHEVAHSLGCVHDGDPPLYSGHPGARNCGWDKGYLMSYVTGTAHEHQFSSCCDKQISYLLRQSRYQCVKRTYTKRPKYENSLLPGFTVTASSLCYIGYKHTGRKFLRT</sequence>
<proteinExistence type="predicted"/>
<dbReference type="PROSITE" id="PS50215">
    <property type="entry name" value="ADAM_MEPRO"/>
    <property type="match status" value="1"/>
</dbReference>
<dbReference type="Pfam" id="PF13688">
    <property type="entry name" value="Reprolysin_5"/>
    <property type="match status" value="1"/>
</dbReference>
<protein>
    <submittedName>
        <fullName evidence="8">Salivary gland metalloprotease</fullName>
    </submittedName>
</protein>
<dbReference type="PANTHER" id="PTHR11905">
    <property type="entry name" value="ADAM A DISINTEGRIN AND METALLOPROTEASE DOMAIN"/>
    <property type="match status" value="1"/>
</dbReference>
<feature type="region of interest" description="Disordered" evidence="6">
    <location>
        <begin position="166"/>
        <end position="199"/>
    </location>
</feature>
<dbReference type="SUPFAM" id="SSF55486">
    <property type="entry name" value="Metalloproteases ('zincins'), catalytic domain"/>
    <property type="match status" value="1"/>
</dbReference>
<feature type="domain" description="Peptidase M12B" evidence="7">
    <location>
        <begin position="205"/>
        <end position="427"/>
    </location>
</feature>
<evidence type="ECO:0000313" key="8">
    <source>
        <dbReference type="EMBL" id="JAT78800.1"/>
    </source>
</evidence>
<feature type="region of interest" description="Disordered" evidence="6">
    <location>
        <begin position="87"/>
        <end position="108"/>
    </location>
</feature>
<keyword evidence="3 5" id="KW-0862">Zinc</keyword>
<keyword evidence="2" id="KW-0378">Hydrolase</keyword>
<evidence type="ECO:0000256" key="5">
    <source>
        <dbReference type="PROSITE-ProRule" id="PRU00276"/>
    </source>
</evidence>
<dbReference type="GO" id="GO:0046872">
    <property type="term" value="F:metal ion binding"/>
    <property type="evidence" value="ECO:0007669"/>
    <property type="project" value="UniProtKB-KW"/>
</dbReference>
<keyword evidence="1 8" id="KW-0645">Protease</keyword>
<dbReference type="InterPro" id="IPR001590">
    <property type="entry name" value="Peptidase_M12B"/>
</dbReference>
<evidence type="ECO:0000256" key="6">
    <source>
        <dbReference type="SAM" id="MobiDB-lite"/>
    </source>
</evidence>
<feature type="compositionally biased region" description="Basic and acidic residues" evidence="6">
    <location>
        <begin position="180"/>
        <end position="192"/>
    </location>
</feature>
<dbReference type="GO" id="GO:0006509">
    <property type="term" value="P:membrane protein ectodomain proteolysis"/>
    <property type="evidence" value="ECO:0007669"/>
    <property type="project" value="TreeGrafter"/>
</dbReference>
<feature type="compositionally biased region" description="Low complexity" evidence="6">
    <location>
        <begin position="92"/>
        <end position="105"/>
    </location>
</feature>
<dbReference type="GO" id="GO:0004222">
    <property type="term" value="F:metalloendopeptidase activity"/>
    <property type="evidence" value="ECO:0007669"/>
    <property type="project" value="InterPro"/>
</dbReference>
<keyword evidence="5" id="KW-0479">Metal-binding</keyword>
<evidence type="ECO:0000256" key="1">
    <source>
        <dbReference type="ARBA" id="ARBA00022670"/>
    </source>
</evidence>
<feature type="binding site" evidence="5">
    <location>
        <position position="357"/>
    </location>
    <ligand>
        <name>Zn(2+)</name>
        <dbReference type="ChEBI" id="CHEBI:29105"/>
        <note>catalytic</note>
    </ligand>
</feature>
<reference evidence="8" key="1">
    <citation type="submission" date="2016-07" db="EMBL/GenBank/DDBJ databases">
        <title>Salivary Glands transcriptome analysis on engorged females of Ornithodoros brasiliensis (Acari:Argasidae).</title>
        <authorList>
            <person name="Simons S.M."/>
            <person name="Carvalho E."/>
            <person name="Junqueira-de-Azevedo I."/>
            <person name="Ho P.L."/>
            <person name="Giovanni D."/>
            <person name="Mendonca R."/>
            <person name="Onofrio V."/>
            <person name="Landulfo G."/>
            <person name="Ramirez D."/>
            <person name="Barros-Battesti D."/>
        </authorList>
    </citation>
    <scope>NUCLEOTIDE SEQUENCE</scope>
    <source>
        <strain evidence="8">Female</strain>
        <tissue evidence="8">Salivary gland</tissue>
    </source>
</reference>
<name>A0A1D2AHX4_ORNBR</name>
<evidence type="ECO:0000256" key="2">
    <source>
        <dbReference type="ARBA" id="ARBA00022801"/>
    </source>
</evidence>
<dbReference type="AlphaFoldDB" id="A0A1D2AHX4"/>
<organism evidence="8">
    <name type="scientific">Ornithodoros brasiliensis</name>
    <name type="common">Mouro tick</name>
    <dbReference type="NCBI Taxonomy" id="888526"/>
    <lineage>
        <taxon>Eukaryota</taxon>
        <taxon>Metazoa</taxon>
        <taxon>Ecdysozoa</taxon>
        <taxon>Arthropoda</taxon>
        <taxon>Chelicerata</taxon>
        <taxon>Arachnida</taxon>
        <taxon>Acari</taxon>
        <taxon>Parasitiformes</taxon>
        <taxon>Ixodida</taxon>
        <taxon>Ixodoidea</taxon>
        <taxon>Argasidae</taxon>
        <taxon>Ornithodorinae</taxon>
        <taxon>Ornithodoros</taxon>
    </lineage>
</organism>
<dbReference type="PANTHER" id="PTHR11905:SF159">
    <property type="entry name" value="ADAM METALLOPROTEASE"/>
    <property type="match status" value="1"/>
</dbReference>
<feature type="binding site" evidence="5">
    <location>
        <position position="367"/>
    </location>
    <ligand>
        <name>Zn(2+)</name>
        <dbReference type="ChEBI" id="CHEBI:29105"/>
        <note>catalytic</note>
    </ligand>
</feature>
<dbReference type="Gene3D" id="3.40.390.10">
    <property type="entry name" value="Collagenase (Catalytic Domain)"/>
    <property type="match status" value="1"/>
</dbReference>
<evidence type="ECO:0000259" key="7">
    <source>
        <dbReference type="PROSITE" id="PS50215"/>
    </source>
</evidence>
<evidence type="ECO:0000256" key="4">
    <source>
        <dbReference type="ARBA" id="ARBA00023049"/>
    </source>
</evidence>
<accession>A0A1D2AHX4</accession>
<feature type="binding site" evidence="5">
    <location>
        <position position="361"/>
    </location>
    <ligand>
        <name>Zn(2+)</name>
        <dbReference type="ChEBI" id="CHEBI:29105"/>
        <note>catalytic</note>
    </ligand>
</feature>
<feature type="active site" evidence="5">
    <location>
        <position position="358"/>
    </location>
</feature>
<evidence type="ECO:0000256" key="3">
    <source>
        <dbReference type="ARBA" id="ARBA00022833"/>
    </source>
</evidence>
<feature type="non-terminal residue" evidence="8">
    <location>
        <position position="1"/>
    </location>
</feature>
<comment type="caution">
    <text evidence="5">Lacks conserved residue(s) required for the propagation of feature annotation.</text>
</comment>
<keyword evidence="4 8" id="KW-0482">Metalloprotease</keyword>
<dbReference type="EMBL" id="GETE01001063">
    <property type="protein sequence ID" value="JAT78800.1"/>
    <property type="molecule type" value="Transcribed_RNA"/>
</dbReference>
<dbReference type="InterPro" id="IPR024079">
    <property type="entry name" value="MetalloPept_cat_dom_sf"/>
</dbReference>